<dbReference type="SUPFAM" id="SSF56300">
    <property type="entry name" value="Metallo-dependent phosphatases"/>
    <property type="match status" value="1"/>
</dbReference>
<dbReference type="InterPro" id="IPR029052">
    <property type="entry name" value="Metallo-depent_PP-like"/>
</dbReference>
<accession>A0A0C2DMZ0</accession>
<proteinExistence type="predicted"/>
<dbReference type="Gene3D" id="3.60.21.10">
    <property type="match status" value="1"/>
</dbReference>
<dbReference type="EMBL" id="KN728303">
    <property type="protein sequence ID" value="KIH64007.1"/>
    <property type="molecule type" value="Genomic_DNA"/>
</dbReference>
<name>A0A0C2DMZ0_9BILA</name>
<evidence type="ECO:0000313" key="1">
    <source>
        <dbReference type="EMBL" id="KIH64007.1"/>
    </source>
</evidence>
<dbReference type="AlphaFoldDB" id="A0A0C2DMZ0"/>
<organism evidence="1 2">
    <name type="scientific">Ancylostoma duodenale</name>
    <dbReference type="NCBI Taxonomy" id="51022"/>
    <lineage>
        <taxon>Eukaryota</taxon>
        <taxon>Metazoa</taxon>
        <taxon>Ecdysozoa</taxon>
        <taxon>Nematoda</taxon>
        <taxon>Chromadorea</taxon>
        <taxon>Rhabditida</taxon>
        <taxon>Rhabditina</taxon>
        <taxon>Rhabditomorpha</taxon>
        <taxon>Strongyloidea</taxon>
        <taxon>Ancylostomatidae</taxon>
        <taxon>Ancylostomatinae</taxon>
        <taxon>Ancylostoma</taxon>
    </lineage>
</organism>
<keyword evidence="2" id="KW-1185">Reference proteome</keyword>
<gene>
    <name evidence="1" type="ORF">ANCDUO_05687</name>
</gene>
<reference evidence="1 2" key="1">
    <citation type="submission" date="2013-12" db="EMBL/GenBank/DDBJ databases">
        <title>Draft genome of the parsitic nematode Ancylostoma duodenale.</title>
        <authorList>
            <person name="Mitreva M."/>
        </authorList>
    </citation>
    <scope>NUCLEOTIDE SEQUENCE [LARGE SCALE GENOMIC DNA]</scope>
    <source>
        <strain evidence="1 2">Zhejiang</strain>
    </source>
</reference>
<dbReference type="Proteomes" id="UP000054047">
    <property type="component" value="Unassembled WGS sequence"/>
</dbReference>
<evidence type="ECO:0000313" key="2">
    <source>
        <dbReference type="Proteomes" id="UP000054047"/>
    </source>
</evidence>
<protein>
    <recommendedName>
        <fullName evidence="3">Serine/threonine specific protein phosphatases domain-containing protein</fullName>
    </recommendedName>
</protein>
<dbReference type="OrthoDB" id="5819495at2759"/>
<evidence type="ECO:0008006" key="3">
    <source>
        <dbReference type="Google" id="ProtNLM"/>
    </source>
</evidence>
<sequence length="97" mass="11140">MFLFQLSLIVRGHQPPMTGYERIGKYLITIFSTAGYRVQDNVGNMGASLVINEDGGMNIVRIQVGEQLKLKRQRYKMDKVLIRIIRDLFVVILIKLS</sequence>